<dbReference type="GO" id="GO:0005975">
    <property type="term" value="P:carbohydrate metabolic process"/>
    <property type="evidence" value="ECO:0007669"/>
    <property type="project" value="UniProtKB-ARBA"/>
</dbReference>
<dbReference type="AlphaFoldDB" id="A0A5C4VKU2"/>
<organism evidence="4 5">
    <name type="scientific">Nocardioides albidus</name>
    <dbReference type="NCBI Taxonomy" id="1517589"/>
    <lineage>
        <taxon>Bacteria</taxon>
        <taxon>Bacillati</taxon>
        <taxon>Actinomycetota</taxon>
        <taxon>Actinomycetes</taxon>
        <taxon>Propionibacteriales</taxon>
        <taxon>Nocardioidaceae</taxon>
        <taxon>Nocardioides</taxon>
    </lineage>
</organism>
<name>A0A5C4VKU2_9ACTN</name>
<dbReference type="OrthoDB" id="3772783at2"/>
<dbReference type="Proteomes" id="UP000313231">
    <property type="component" value="Unassembled WGS sequence"/>
</dbReference>
<accession>A0A5C4VKU2</accession>
<evidence type="ECO:0000313" key="5">
    <source>
        <dbReference type="Proteomes" id="UP000313231"/>
    </source>
</evidence>
<proteinExistence type="predicted"/>
<keyword evidence="2" id="KW-0732">Signal</keyword>
<keyword evidence="5" id="KW-1185">Reference proteome</keyword>
<evidence type="ECO:0000256" key="2">
    <source>
        <dbReference type="SAM" id="SignalP"/>
    </source>
</evidence>
<dbReference type="RefSeq" id="WP_139624669.1">
    <property type="nucleotide sequence ID" value="NZ_VDMP01000027.1"/>
</dbReference>
<feature type="chain" id="PRO_5022935342" description="Bacterial Ig-like domain-containing protein" evidence="2">
    <location>
        <begin position="33"/>
        <end position="350"/>
    </location>
</feature>
<dbReference type="InterPro" id="IPR013783">
    <property type="entry name" value="Ig-like_fold"/>
</dbReference>
<protein>
    <recommendedName>
        <fullName evidence="3">Bacterial Ig-like domain-containing protein</fullName>
    </recommendedName>
</protein>
<comment type="caution">
    <text evidence="4">The sequence shown here is derived from an EMBL/GenBank/DDBJ whole genome shotgun (WGS) entry which is preliminary data.</text>
</comment>
<gene>
    <name evidence="4" type="ORF">FHP29_20330</name>
</gene>
<feature type="domain" description="Bacterial Ig-like" evidence="3">
    <location>
        <begin position="261"/>
        <end position="347"/>
    </location>
</feature>
<dbReference type="Gene3D" id="2.60.40.10">
    <property type="entry name" value="Immunoglobulins"/>
    <property type="match status" value="1"/>
</dbReference>
<evidence type="ECO:0000259" key="3">
    <source>
        <dbReference type="Pfam" id="PF16640"/>
    </source>
</evidence>
<evidence type="ECO:0000313" key="4">
    <source>
        <dbReference type="EMBL" id="TNM36484.1"/>
    </source>
</evidence>
<sequence>MTSKNRNRTSLLALAATLITAPLLAFASPAHAAGEWQDGTSESDTIYDCYTGQQSPGVTASVGWWSPTGQVPKVGEPFLLHGYIGLVGLPCSSGVAVVPELMFDETAFGYPDEPVRWGINAIDDPTPTFTTDPVGLTRGVNGGIAIASAGGQAITLKRGQVFEFQVPVVATRGLNGTATPAPNCWERTAGIAPCPVSTSGDHLQVAFKVNGHGGDKAFVTPYVPLFATGSGGSGGPGGPGGPGGAGGPGTGTVAQVSSATTAKYKVSAGRRGKATVTVGASTSPTGQVVVRDLARGGRVVARGTLAPGHHGVLRMSMAKLGKGKHRLVAQYAGSASVAPSSSAVRTIRLR</sequence>
<feature type="signal peptide" evidence="2">
    <location>
        <begin position="1"/>
        <end position="32"/>
    </location>
</feature>
<feature type="compositionally biased region" description="Gly residues" evidence="1">
    <location>
        <begin position="230"/>
        <end position="250"/>
    </location>
</feature>
<reference evidence="4 5" key="1">
    <citation type="journal article" date="2016" name="Int. J. Syst. Evol. Microbiol.">
        <title>Nocardioides albidus sp. nov., an actinobacterium isolated from garden soil.</title>
        <authorList>
            <person name="Singh H."/>
            <person name="Du J."/>
            <person name="Trinh H."/>
            <person name="Won K."/>
            <person name="Yang J.E."/>
            <person name="Yin C."/>
            <person name="Kook M."/>
            <person name="Yi T.H."/>
        </authorList>
    </citation>
    <scope>NUCLEOTIDE SEQUENCE [LARGE SCALE GENOMIC DNA]</scope>
    <source>
        <strain evidence="4 5">CCTCC AB 2015297</strain>
    </source>
</reference>
<feature type="region of interest" description="Disordered" evidence="1">
    <location>
        <begin position="230"/>
        <end position="252"/>
    </location>
</feature>
<dbReference type="Pfam" id="PF16640">
    <property type="entry name" value="Big_3_5"/>
    <property type="match status" value="1"/>
</dbReference>
<evidence type="ECO:0000256" key="1">
    <source>
        <dbReference type="SAM" id="MobiDB-lite"/>
    </source>
</evidence>
<dbReference type="InterPro" id="IPR032109">
    <property type="entry name" value="Big_3_5"/>
</dbReference>
<dbReference type="EMBL" id="VDMP01000027">
    <property type="protein sequence ID" value="TNM36484.1"/>
    <property type="molecule type" value="Genomic_DNA"/>
</dbReference>